<keyword evidence="1" id="KW-0732">Signal</keyword>
<protein>
    <submittedName>
        <fullName evidence="3">Uncharacterized protein</fullName>
    </submittedName>
</protein>
<evidence type="ECO:0000256" key="1">
    <source>
        <dbReference type="SAM" id="SignalP"/>
    </source>
</evidence>
<sequence>MILNSYAIILLNVLTIIANGQNPPCNVAGNIQTVVFLDGPSMALVCDPLWRILVPAPSPALNYPTTECVFMASGRLLRVIRRVSPPVEVFADWEFCTDVNDQNAKFDQQVCQVGNTCRLKQEIFEKLPFMYLWENCIVNELGQYKDRCAPIDALL</sequence>
<feature type="chain" id="PRO_5037631644" evidence="1">
    <location>
        <begin position="21"/>
        <end position="155"/>
    </location>
</feature>
<accession>A0A915I6D0</accession>
<keyword evidence="2" id="KW-1185">Reference proteome</keyword>
<feature type="signal peptide" evidence="1">
    <location>
        <begin position="1"/>
        <end position="20"/>
    </location>
</feature>
<evidence type="ECO:0000313" key="3">
    <source>
        <dbReference type="WBParaSite" id="nRc.2.0.1.t09415-RA"/>
    </source>
</evidence>
<name>A0A915I6D0_ROMCU</name>
<organism evidence="2 3">
    <name type="scientific">Romanomermis culicivorax</name>
    <name type="common">Nematode worm</name>
    <dbReference type="NCBI Taxonomy" id="13658"/>
    <lineage>
        <taxon>Eukaryota</taxon>
        <taxon>Metazoa</taxon>
        <taxon>Ecdysozoa</taxon>
        <taxon>Nematoda</taxon>
        <taxon>Enoplea</taxon>
        <taxon>Dorylaimia</taxon>
        <taxon>Mermithida</taxon>
        <taxon>Mermithoidea</taxon>
        <taxon>Mermithidae</taxon>
        <taxon>Romanomermis</taxon>
    </lineage>
</organism>
<dbReference type="AlphaFoldDB" id="A0A915I6D0"/>
<proteinExistence type="predicted"/>
<evidence type="ECO:0000313" key="2">
    <source>
        <dbReference type="Proteomes" id="UP000887565"/>
    </source>
</evidence>
<reference evidence="3" key="1">
    <citation type="submission" date="2022-11" db="UniProtKB">
        <authorList>
            <consortium name="WormBaseParasite"/>
        </authorList>
    </citation>
    <scope>IDENTIFICATION</scope>
</reference>
<dbReference type="WBParaSite" id="nRc.2.0.1.t09415-RA">
    <property type="protein sequence ID" value="nRc.2.0.1.t09415-RA"/>
    <property type="gene ID" value="nRc.2.0.1.g09415"/>
</dbReference>
<dbReference type="Proteomes" id="UP000887565">
    <property type="component" value="Unplaced"/>
</dbReference>